<evidence type="ECO:0000256" key="4">
    <source>
        <dbReference type="ARBA" id="ARBA00023172"/>
    </source>
</evidence>
<organism evidence="6 7">
    <name type="scientific">Acinetobacter puyangensis</name>
    <dbReference type="NCBI Taxonomy" id="1096779"/>
    <lineage>
        <taxon>Bacteria</taxon>
        <taxon>Pseudomonadati</taxon>
        <taxon>Pseudomonadota</taxon>
        <taxon>Gammaproteobacteria</taxon>
        <taxon>Moraxellales</taxon>
        <taxon>Moraxellaceae</taxon>
        <taxon>Acinetobacter</taxon>
    </lineage>
</organism>
<dbReference type="Gene3D" id="1.10.443.10">
    <property type="entry name" value="Intergrase catalytic core"/>
    <property type="match status" value="1"/>
</dbReference>
<keyword evidence="7" id="KW-1185">Reference proteome</keyword>
<evidence type="ECO:0000256" key="2">
    <source>
        <dbReference type="ARBA" id="ARBA00022908"/>
    </source>
</evidence>
<dbReference type="PANTHER" id="PTHR30349">
    <property type="entry name" value="PHAGE INTEGRASE-RELATED"/>
    <property type="match status" value="1"/>
</dbReference>
<comment type="similarity">
    <text evidence="1">Belongs to the 'phage' integrase family.</text>
</comment>
<evidence type="ECO:0000313" key="7">
    <source>
        <dbReference type="Proteomes" id="UP000219042"/>
    </source>
</evidence>
<evidence type="ECO:0000313" key="6">
    <source>
        <dbReference type="EMBL" id="SNX46583.1"/>
    </source>
</evidence>
<dbReference type="InterPro" id="IPR050090">
    <property type="entry name" value="Tyrosine_recombinase_XerCD"/>
</dbReference>
<keyword evidence="4" id="KW-0233">DNA recombination</keyword>
<dbReference type="InterPro" id="IPR011010">
    <property type="entry name" value="DNA_brk_join_enz"/>
</dbReference>
<protein>
    <submittedName>
        <fullName evidence="6">Phage integrase family protein</fullName>
    </submittedName>
</protein>
<proteinExistence type="inferred from homology"/>
<dbReference type="EMBL" id="OANT01000013">
    <property type="protein sequence ID" value="SNX46583.1"/>
    <property type="molecule type" value="Genomic_DNA"/>
</dbReference>
<accession>A0A240EE88</accession>
<dbReference type="GO" id="GO:0006310">
    <property type="term" value="P:DNA recombination"/>
    <property type="evidence" value="ECO:0007669"/>
    <property type="project" value="UniProtKB-KW"/>
</dbReference>
<gene>
    <name evidence="6" type="ORF">SAMN05421731_11369</name>
</gene>
<keyword evidence="2" id="KW-0229">DNA integration</keyword>
<dbReference type="GO" id="GO:0003677">
    <property type="term" value="F:DNA binding"/>
    <property type="evidence" value="ECO:0007669"/>
    <property type="project" value="UniProtKB-KW"/>
</dbReference>
<dbReference type="AlphaFoldDB" id="A0A240EE88"/>
<dbReference type="InterPro" id="IPR002104">
    <property type="entry name" value="Integrase_catalytic"/>
</dbReference>
<reference evidence="7" key="1">
    <citation type="submission" date="2016-09" db="EMBL/GenBank/DDBJ databases">
        <authorList>
            <person name="Varghese N."/>
            <person name="Submissions S."/>
        </authorList>
    </citation>
    <scope>NUCLEOTIDE SEQUENCE [LARGE SCALE GENOMIC DNA]</scope>
    <source>
        <strain evidence="7">ANC 4466</strain>
    </source>
</reference>
<dbReference type="RefSeq" id="WP_097080315.1">
    <property type="nucleotide sequence ID" value="NZ_BAABHT010000015.1"/>
</dbReference>
<name>A0A240EE88_9GAMM</name>
<evidence type="ECO:0000256" key="3">
    <source>
        <dbReference type="ARBA" id="ARBA00023125"/>
    </source>
</evidence>
<dbReference type="Proteomes" id="UP000219042">
    <property type="component" value="Unassembled WGS sequence"/>
</dbReference>
<dbReference type="PROSITE" id="PS51898">
    <property type="entry name" value="TYR_RECOMBINASE"/>
    <property type="match status" value="1"/>
</dbReference>
<evidence type="ECO:0000259" key="5">
    <source>
        <dbReference type="PROSITE" id="PS51898"/>
    </source>
</evidence>
<dbReference type="SUPFAM" id="SSF56349">
    <property type="entry name" value="DNA breaking-rejoining enzymes"/>
    <property type="match status" value="1"/>
</dbReference>
<sequence>MSSFNKKQQTLYAEERRKQNRLNQEKLIQTDVESELTQYLDEQNFGELENLEPFYPAVYDFIKRKAPSLNWKKYAHEFFRVYIKQRNLYRNEPLALPSLTFDMKRDQPIVTMSWMENGHYIDKIIDKLWDYWVLAKESTVFSDDEIIGNILISSILYAGLNQKASLTALLEHLKDPVKIRRINDINIIFLEPFSSAYGDLYIDEKTIRKSRNFIPDQITRLWLIHFNNRQIRNVTQTVDDYLEIIFNKIKLPFNKKNFKLLRDYSNSNWMQLTGVDIDPALAQCLIENTASCGLSEKEFERFFQPKFKYHQNQMNQNIEIKKSTYLISDQYCVDNFEIELKNITKVHKDFLKIISIKHTDTALDLLIIDYCIQNFSIFNEFTQRIALWLISLYQPSSEKIHQLSKLFKFSESQFRKSFQDNRPLAESSIYTYYTRIAEPWMTHSLQYLNTEDDVNNILNKIYEQIINNTRIAREAEQPEFKKSSSQTLNMLKRFHSFQQKVFHAEPLELVSITTQSRPRARIIGHLTFKMFIIKLDALFTNGSIDENHYKILKIIYILAYRTGMRFNEILGLRVRDIEGMTDLSIWIQPYGSKKQGNQHKLKTDSAERNIPIYILLKKEEYQLLNRYVIEQRLLNQNNLYLFHHWNESTKLNKHSVTMPFKTIMNGLFNDHDYSFHSFRHTAANHLSLILNCDYAPLVHQLTDYTEQEYQEIRAEILRNSHGQNHWFIIAHLLGHIDPSETFKSYIHLSYLIAGHKILQYHPEIDHQFAKKLMGYNPTLKFLNTTENSNKFNFKKYSADLSQTLINDQSNWLNSDIESIQNEITAMRLKPHDVFNYFAGTQESKISFEYFFNCLTLLEIRQDAQLVSQEISLPFELVKYWYENAQQLAQLKSQKKSSRLFDQKVSNALKPAMLFTKEEKSVLVYFFERIQKSFEKNPTQIQAVLETFLSRVSVTHTGLYYPRNKIDQLELFFSQVKDLFPSNYWHLLGQNLETLLDAKQQPQLFKLSKLSTANHPTTQENYVRLQLYSTKYKKALAAFKFCLHLACIGRPCKLELRILENKNLD</sequence>
<dbReference type="OrthoDB" id="6652005at2"/>
<dbReference type="GO" id="GO:0015074">
    <property type="term" value="P:DNA integration"/>
    <property type="evidence" value="ECO:0007669"/>
    <property type="project" value="UniProtKB-KW"/>
</dbReference>
<dbReference type="InterPro" id="IPR013762">
    <property type="entry name" value="Integrase-like_cat_sf"/>
</dbReference>
<feature type="domain" description="Tyr recombinase" evidence="5">
    <location>
        <begin position="525"/>
        <end position="722"/>
    </location>
</feature>
<evidence type="ECO:0000256" key="1">
    <source>
        <dbReference type="ARBA" id="ARBA00008857"/>
    </source>
</evidence>
<dbReference type="Pfam" id="PF00589">
    <property type="entry name" value="Phage_integrase"/>
    <property type="match status" value="1"/>
</dbReference>
<keyword evidence="3" id="KW-0238">DNA-binding</keyword>
<dbReference type="PANTHER" id="PTHR30349:SF41">
    <property type="entry name" value="INTEGRASE_RECOMBINASE PROTEIN MJ0367-RELATED"/>
    <property type="match status" value="1"/>
</dbReference>